<sequence>MAWGSQLPNSSDATVVESVYRELELGDTSRMVANLTLPKEGSRQTSITWKTSDPNVISATGEVKRPAIGEKATSTTLTATITKGGSNKHKIFNITVSPYETATLTAQYPFENDLKAHKVVFANGVVIGDRIDRDGGAVTYTEGGSGKAVLLDGKSGIQLPQGMISGPAYSVSLWVPPHELTLYTPTFFGAMDNNHWISLLPKGPEGENTMLWSGGSPRYNGSTGMKIKANEWTHLAFTVDNGVLSVYVNGKLQLTGAGFPNIFTSKAGTFSLGVNWWDPVFKGAIDELNIFEGELPPSQLAELAKIK</sequence>
<proteinExistence type="predicted"/>
<evidence type="ECO:0000313" key="3">
    <source>
        <dbReference type="Proteomes" id="UP001597340"/>
    </source>
</evidence>
<dbReference type="InterPro" id="IPR013320">
    <property type="entry name" value="ConA-like_dom_sf"/>
</dbReference>
<dbReference type="Pfam" id="PF20578">
    <property type="entry name" value="aBig_2"/>
    <property type="match status" value="1"/>
</dbReference>
<accession>A0ABW4D8C3</accession>
<name>A0ABW4D8C3_9BACL</name>
<gene>
    <name evidence="2" type="ORF">ACFQ5D_00675</name>
</gene>
<keyword evidence="3" id="KW-1185">Reference proteome</keyword>
<evidence type="ECO:0000259" key="1">
    <source>
        <dbReference type="Pfam" id="PF20578"/>
    </source>
</evidence>
<dbReference type="InterPro" id="IPR046780">
    <property type="entry name" value="aBig_2"/>
</dbReference>
<protein>
    <submittedName>
        <fullName evidence="2">LamG-like jellyroll fold domain-containing protein</fullName>
    </submittedName>
</protein>
<dbReference type="SUPFAM" id="SSF49899">
    <property type="entry name" value="Concanavalin A-like lectins/glucanases"/>
    <property type="match status" value="1"/>
</dbReference>
<comment type="caution">
    <text evidence="2">The sequence shown here is derived from an EMBL/GenBank/DDBJ whole genome shotgun (WGS) entry which is preliminary data.</text>
</comment>
<reference evidence="3" key="1">
    <citation type="journal article" date="2019" name="Int. J. Syst. Evol. Microbiol.">
        <title>The Global Catalogue of Microorganisms (GCM) 10K type strain sequencing project: providing services to taxonomists for standard genome sequencing and annotation.</title>
        <authorList>
            <consortium name="The Broad Institute Genomics Platform"/>
            <consortium name="The Broad Institute Genome Sequencing Center for Infectious Disease"/>
            <person name="Wu L."/>
            <person name="Ma J."/>
        </authorList>
    </citation>
    <scope>NUCLEOTIDE SEQUENCE [LARGE SCALE GENOMIC DNA]</scope>
    <source>
        <strain evidence="3">CCM 9147</strain>
    </source>
</reference>
<dbReference type="RefSeq" id="WP_229522851.1">
    <property type="nucleotide sequence ID" value="NZ_JAFFQR010000008.1"/>
</dbReference>
<dbReference type="Pfam" id="PF13385">
    <property type="entry name" value="Laminin_G_3"/>
    <property type="match status" value="1"/>
</dbReference>
<evidence type="ECO:0000313" key="2">
    <source>
        <dbReference type="EMBL" id="MFD1459993.1"/>
    </source>
</evidence>
<organism evidence="2 3">
    <name type="scientific">Paenibacillus farraposensis</name>
    <dbReference type="NCBI Taxonomy" id="2807095"/>
    <lineage>
        <taxon>Bacteria</taxon>
        <taxon>Bacillati</taxon>
        <taxon>Bacillota</taxon>
        <taxon>Bacilli</taxon>
        <taxon>Bacillales</taxon>
        <taxon>Paenibacillaceae</taxon>
        <taxon>Paenibacillus</taxon>
    </lineage>
</organism>
<dbReference type="Proteomes" id="UP001597340">
    <property type="component" value="Unassembled WGS sequence"/>
</dbReference>
<dbReference type="EMBL" id="JBHTNZ010000001">
    <property type="protein sequence ID" value="MFD1459993.1"/>
    <property type="molecule type" value="Genomic_DNA"/>
</dbReference>
<dbReference type="Gene3D" id="2.60.120.200">
    <property type="match status" value="1"/>
</dbReference>
<feature type="domain" description="Atrophied bacterial Ig" evidence="1">
    <location>
        <begin position="21"/>
        <end position="97"/>
    </location>
</feature>